<dbReference type="Proteomes" id="UP001497680">
    <property type="component" value="Unassembled WGS sequence"/>
</dbReference>
<evidence type="ECO:0000313" key="1">
    <source>
        <dbReference type="EMBL" id="KAI6088827.1"/>
    </source>
</evidence>
<name>A0ACC0D8E2_9PEZI</name>
<proteinExistence type="predicted"/>
<comment type="caution">
    <text evidence="1">The sequence shown here is derived from an EMBL/GenBank/DDBJ whole genome shotgun (WGS) entry which is preliminary data.</text>
</comment>
<protein>
    <submittedName>
        <fullName evidence="1">Guanine deaminase</fullName>
    </submittedName>
</protein>
<organism evidence="1 2">
    <name type="scientific">Hypoxylon rubiginosum</name>
    <dbReference type="NCBI Taxonomy" id="110542"/>
    <lineage>
        <taxon>Eukaryota</taxon>
        <taxon>Fungi</taxon>
        <taxon>Dikarya</taxon>
        <taxon>Ascomycota</taxon>
        <taxon>Pezizomycotina</taxon>
        <taxon>Sordariomycetes</taxon>
        <taxon>Xylariomycetidae</taxon>
        <taxon>Xylariales</taxon>
        <taxon>Hypoxylaceae</taxon>
        <taxon>Hypoxylon</taxon>
    </lineage>
</organism>
<evidence type="ECO:0000313" key="2">
    <source>
        <dbReference type="Proteomes" id="UP001497680"/>
    </source>
</evidence>
<keyword evidence="2" id="KW-1185">Reference proteome</keyword>
<sequence>MESSHHHHKRNQIFLGTFIHSVKLGELQYMHDTAVCVDKHGKIVAIEPQCDLSNVTEALCQKLSWDAHDLAITITKEGQFFFPGFIDTHIHAPQYPNVGIFGKSTLLDWLNKYTFPMEASLESLPKARRVYTSCVRRTLAHGTTTAAYYATIHVATTNLLADLCHAMGQRAFVGRVCMDSADVNPAYYRDESADESLSRTRASIAHIRNIDPSYALICPILTPRFAPSCTRDAMAQLGALRCSSGLPVQTHISENAAELALVKAMFPECGSYADVYDKYSLLGARTVLGHAIHLTDYEINLISERGAGVAHCPCSNSALTSGEAPVRRLLDAGVGVGLGTDVSGGYSASVLEAVRSAALVSNHRAMPMGKWAETPAEERERAKLSVEEVLHLATRGGAGVLGIADRVGGFEVGMEWDAQLVGLGLVDECPDECDMRDHGNVDVFGWEAWDERVAKWVFNGDDRNVKKVWVRGRLVHERK</sequence>
<gene>
    <name evidence="1" type="ORF">F4821DRAFT_268757</name>
</gene>
<accession>A0ACC0D8E2</accession>
<reference evidence="1 2" key="1">
    <citation type="journal article" date="2022" name="New Phytol.">
        <title>Ecological generalism drives hyperdiversity of secondary metabolite gene clusters in xylarialean endophytes.</title>
        <authorList>
            <person name="Franco M.E.E."/>
            <person name="Wisecaver J.H."/>
            <person name="Arnold A.E."/>
            <person name="Ju Y.M."/>
            <person name="Slot J.C."/>
            <person name="Ahrendt S."/>
            <person name="Moore L.P."/>
            <person name="Eastman K.E."/>
            <person name="Scott K."/>
            <person name="Konkel Z."/>
            <person name="Mondo S.J."/>
            <person name="Kuo A."/>
            <person name="Hayes R.D."/>
            <person name="Haridas S."/>
            <person name="Andreopoulos B."/>
            <person name="Riley R."/>
            <person name="LaButti K."/>
            <person name="Pangilinan J."/>
            <person name="Lipzen A."/>
            <person name="Amirebrahimi M."/>
            <person name="Yan J."/>
            <person name="Adam C."/>
            <person name="Keymanesh K."/>
            <person name="Ng V."/>
            <person name="Louie K."/>
            <person name="Northen T."/>
            <person name="Drula E."/>
            <person name="Henrissat B."/>
            <person name="Hsieh H.M."/>
            <person name="Youens-Clark K."/>
            <person name="Lutzoni F."/>
            <person name="Miadlikowska J."/>
            <person name="Eastwood D.C."/>
            <person name="Hamelin R.C."/>
            <person name="Grigoriev I.V."/>
            <person name="U'Ren J.M."/>
        </authorList>
    </citation>
    <scope>NUCLEOTIDE SEQUENCE [LARGE SCALE GENOMIC DNA]</scope>
    <source>
        <strain evidence="1 2">ER1909</strain>
    </source>
</reference>
<dbReference type="EMBL" id="MU394299">
    <property type="protein sequence ID" value="KAI6088827.1"/>
    <property type="molecule type" value="Genomic_DNA"/>
</dbReference>